<evidence type="ECO:0000313" key="8">
    <source>
        <dbReference type="Proteomes" id="UP000752171"/>
    </source>
</evidence>
<sequence>MKHLSYRQKVCWSAFKNMAGLFLLHVIFQGILFSGTSAWIVWMPRHISGLRGSCLVIPCSYDYSAYPPWNPYRVVWYQHVSRGYPVVYDSWDPGSVIQKFRGKTSLYGNPHTRDCSLLIKDLNLAHHGEKLYAWIDPENVGWRTYAFYDVTSVINIETSAQTPSIQITGGANIGDTVSVQCSTYHTCPYNKPTISLSGINNKVGTSDQVENRAIGDGKYRITLTRRGVVQAESQRVKCSVTHPGWLSATAFKEHTAKCAIYTASISPDSNTEFLEGVEKAIICSITYMCPQNRPYITWNGGQLPGSMSEERIGTKIVAKSTLKFTAKASDNGKDITCRTEIKGNVQTVKITLKIKRSMFSRDWSFSMPNTIRGVQGSCVVIPCSFSFKNSQPSHVNVKWYKFSDTEYPLVYDQSELNIISEFRGKTSLYGSNMGNCSLKIQQLAPQHNQQRLYPWMDAQSITSYHRENYLAITLGLEVTNSIEKPQVDIIGIPKVGEKLTLSCSVIHTCPPTPPELSFSISRGTGHLTHTPQNEGKWKTVKEITWDVQEDDTSVSCTVSYSGTKTAMAEVRLSPSCTFQKPTISPTQDEVMEGIEKTFTCTVQHTCQKQKPSLTWNFENMPASVKTEKMSSTWTTVSTLKLKAARDDHDKTLTCTAQSGGEQSSDSVVLKVKRGMSSLDWTYSMPSKIKGLRGSCLIIPCSFEFKSTMPSNTMVKWYEYSSTTFPLVYAQDGQNVIGKFWGKTELNGSASEGKCSLKIYPLLMEHNRERLYPWMDQKPVETFHSVNHRDSCVELEVTEQAEKPKLSITGVPRVGEQITVSCSIYHTCPWSPPTLKMGAAQQTDRTEHVPKQDGFWETTKHHTFKIKEDDQSITCKATFSGEQTSEAKIDLNAQCIHQDIMIEPELADVTEGVAKNFTCNVLHSCMRQIPTITWNYEDMPETVKTKENRVSGYITSSNVQFIASMEDHGKKLVCTAKFPEEEITASVVFQVQKYVPKIVDPFENDTVHVFEADVVPRISALTRSCVVIPCTFDIGSEPVTRLRGLWYDTNGDYVYHTGQTNVMDNFKGRTELLGEPDEKNCTLEIDDVKAHDNGPFCFHAEKGNDKYRFNHSCVFIVMKASPDKPVISGLPEEMEPGKKFSLSCSVTHTCPSHPPTIKWSIKTAKEVVSHMEGSAGQWKTTSTVTFIPTGYENEDDLLCSASFWRGKKQETAIYLPITRYEGLKMETIGYYILAPFFSILLLFILFTVGVVLYRRRVGKEPSDGDTLDKRRSVWARFSRRADGTASWLASAEINAPPRPPRPERRSIWSRFSRRGPEVEYNAPLRPPKPEQRPSVWSRFSRRAPREDPAMHYRNAF</sequence>
<proteinExistence type="predicted"/>
<evidence type="ECO:0000313" key="7">
    <source>
        <dbReference type="EMBL" id="KAG9264949.1"/>
    </source>
</evidence>
<organism evidence="7 8">
    <name type="scientific">Astyanax mexicanus</name>
    <name type="common">Blind cave fish</name>
    <name type="synonym">Astyanax fasciatus mexicanus</name>
    <dbReference type="NCBI Taxonomy" id="7994"/>
    <lineage>
        <taxon>Eukaryota</taxon>
        <taxon>Metazoa</taxon>
        <taxon>Chordata</taxon>
        <taxon>Craniata</taxon>
        <taxon>Vertebrata</taxon>
        <taxon>Euteleostomi</taxon>
        <taxon>Actinopterygii</taxon>
        <taxon>Neopterygii</taxon>
        <taxon>Teleostei</taxon>
        <taxon>Ostariophysi</taxon>
        <taxon>Characiformes</taxon>
        <taxon>Characoidei</taxon>
        <taxon>Acestrorhamphidae</taxon>
        <taxon>Acestrorhamphinae</taxon>
        <taxon>Astyanax</taxon>
    </lineage>
</organism>
<keyword evidence="3" id="KW-1015">Disulfide bond</keyword>
<dbReference type="PANTHER" id="PTHR46484:SF7">
    <property type="entry name" value="MYELIN-ASSOCIATED GLYCOPROTEIN-LIKE-RELATED"/>
    <property type="match status" value="1"/>
</dbReference>
<gene>
    <name evidence="7" type="ORF">AMEX_G21296</name>
</gene>
<dbReference type="GO" id="GO:0016020">
    <property type="term" value="C:membrane"/>
    <property type="evidence" value="ECO:0007669"/>
    <property type="project" value="UniProtKB-SubCell"/>
</dbReference>
<dbReference type="SUPFAM" id="SSF48726">
    <property type="entry name" value="Immunoglobulin"/>
    <property type="match status" value="9"/>
</dbReference>
<evidence type="ECO:0000256" key="3">
    <source>
        <dbReference type="ARBA" id="ARBA00023157"/>
    </source>
</evidence>
<dbReference type="InterPro" id="IPR013162">
    <property type="entry name" value="CD80_C2-set"/>
</dbReference>
<evidence type="ECO:0000256" key="1">
    <source>
        <dbReference type="ARBA" id="ARBA00004167"/>
    </source>
</evidence>
<comment type="subcellular location">
    <subcellularLocation>
        <location evidence="1">Membrane</location>
        <topology evidence="1">Single-pass membrane protein</topology>
    </subcellularLocation>
</comment>
<feature type="region of interest" description="Disordered" evidence="4">
    <location>
        <begin position="1317"/>
        <end position="1355"/>
    </location>
</feature>
<evidence type="ECO:0000256" key="4">
    <source>
        <dbReference type="SAM" id="MobiDB-lite"/>
    </source>
</evidence>
<feature type="transmembrane region" description="Helical" evidence="5">
    <location>
        <begin position="1227"/>
        <end position="1252"/>
    </location>
</feature>
<name>A0A8T2L1B4_ASTMX</name>
<dbReference type="SMART" id="SM00409">
    <property type="entry name" value="IG"/>
    <property type="match status" value="8"/>
</dbReference>
<dbReference type="InterPro" id="IPR003599">
    <property type="entry name" value="Ig_sub"/>
</dbReference>
<dbReference type="Gene3D" id="2.60.40.10">
    <property type="entry name" value="Immunoglobulins"/>
    <property type="match status" value="11"/>
</dbReference>
<dbReference type="Pfam" id="PF08205">
    <property type="entry name" value="C2-set_2"/>
    <property type="match status" value="1"/>
</dbReference>
<keyword evidence="2 5" id="KW-0472">Membrane</keyword>
<feature type="domain" description="Ig-like" evidence="6">
    <location>
        <begin position="581"/>
        <end position="670"/>
    </location>
</feature>
<keyword evidence="5" id="KW-1133">Transmembrane helix</keyword>
<dbReference type="EMBL" id="JAICCE010000018">
    <property type="protein sequence ID" value="KAG9264949.1"/>
    <property type="molecule type" value="Genomic_DNA"/>
</dbReference>
<feature type="domain" description="Ig-like" evidence="6">
    <location>
        <begin position="1124"/>
        <end position="1217"/>
    </location>
</feature>
<dbReference type="PANTHER" id="PTHR46484">
    <property type="entry name" value="SI:CH211-171H4.5-RELATED"/>
    <property type="match status" value="1"/>
</dbReference>
<feature type="domain" description="Ig-like" evidence="6">
    <location>
        <begin position="897"/>
        <end position="983"/>
    </location>
</feature>
<accession>A0A8T2L1B4</accession>
<feature type="transmembrane region" description="Helical" evidence="5">
    <location>
        <begin position="21"/>
        <end position="42"/>
    </location>
</feature>
<keyword evidence="5" id="KW-0812">Transmembrane</keyword>
<dbReference type="InterPro" id="IPR013783">
    <property type="entry name" value="Ig-like_fold"/>
</dbReference>
<evidence type="ECO:0000256" key="2">
    <source>
        <dbReference type="ARBA" id="ARBA00023136"/>
    </source>
</evidence>
<reference evidence="7 8" key="1">
    <citation type="submission" date="2021-07" db="EMBL/GenBank/DDBJ databases">
        <authorList>
            <person name="Imarazene B."/>
            <person name="Zahm M."/>
            <person name="Klopp C."/>
            <person name="Cabau C."/>
            <person name="Beille S."/>
            <person name="Jouanno E."/>
            <person name="Castinel A."/>
            <person name="Lluch J."/>
            <person name="Gil L."/>
            <person name="Kuchtly C."/>
            <person name="Lopez Roques C."/>
            <person name="Donnadieu C."/>
            <person name="Parrinello H."/>
            <person name="Journot L."/>
            <person name="Du K."/>
            <person name="Schartl M."/>
            <person name="Retaux S."/>
            <person name="Guiguen Y."/>
        </authorList>
    </citation>
    <scope>NUCLEOTIDE SEQUENCE [LARGE SCALE GENOMIC DNA]</scope>
    <source>
        <strain evidence="7">Pach_M1</strain>
        <tissue evidence="7">Testis</tissue>
    </source>
</reference>
<protein>
    <recommendedName>
        <fullName evidence="6">Ig-like domain-containing protein</fullName>
    </recommendedName>
</protein>
<evidence type="ECO:0000256" key="5">
    <source>
        <dbReference type="SAM" id="Phobius"/>
    </source>
</evidence>
<evidence type="ECO:0000259" key="6">
    <source>
        <dbReference type="PROSITE" id="PS50835"/>
    </source>
</evidence>
<dbReference type="InterPro" id="IPR036179">
    <property type="entry name" value="Ig-like_dom_sf"/>
</dbReference>
<dbReference type="Proteomes" id="UP000752171">
    <property type="component" value="Unassembled WGS sequence"/>
</dbReference>
<dbReference type="PROSITE" id="PS50835">
    <property type="entry name" value="IG_LIKE"/>
    <property type="match status" value="3"/>
</dbReference>
<dbReference type="InterPro" id="IPR007110">
    <property type="entry name" value="Ig-like_dom"/>
</dbReference>
<comment type="caution">
    <text evidence="7">The sequence shown here is derived from an EMBL/GenBank/DDBJ whole genome shotgun (WGS) entry which is preliminary data.</text>
</comment>